<feature type="region of interest" description="Disordered" evidence="6">
    <location>
        <begin position="81"/>
        <end position="112"/>
    </location>
</feature>
<organism evidence="9 10">
    <name type="scientific">Myxococcus xanthus (strain DK1622)</name>
    <dbReference type="NCBI Taxonomy" id="246197"/>
    <lineage>
        <taxon>Bacteria</taxon>
        <taxon>Pseudomonadati</taxon>
        <taxon>Myxococcota</taxon>
        <taxon>Myxococcia</taxon>
        <taxon>Myxococcales</taxon>
        <taxon>Cystobacterineae</taxon>
        <taxon>Myxococcaceae</taxon>
        <taxon>Myxococcus</taxon>
    </lineage>
</organism>
<evidence type="ECO:0000256" key="4">
    <source>
        <dbReference type="ARBA" id="ARBA00022989"/>
    </source>
</evidence>
<dbReference type="EMBL" id="CP000113">
    <property type="protein sequence ID" value="ABF88222.1"/>
    <property type="molecule type" value="Genomic_DNA"/>
</dbReference>
<feature type="transmembrane region" description="Helical" evidence="7">
    <location>
        <begin position="874"/>
        <end position="895"/>
    </location>
</feature>
<accession>Q1DF62</accession>
<feature type="transmembrane region" description="Helical" evidence="7">
    <location>
        <begin position="945"/>
        <end position="967"/>
    </location>
</feature>
<dbReference type="PANTHER" id="PTHR33406:SF13">
    <property type="entry name" value="MEMBRANE PROTEIN YDFJ"/>
    <property type="match status" value="1"/>
</dbReference>
<feature type="transmembrane region" description="Helical" evidence="7">
    <location>
        <begin position="189"/>
        <end position="206"/>
    </location>
</feature>
<keyword evidence="5 7" id="KW-0472">Membrane</keyword>
<dbReference type="GO" id="GO:0005886">
    <property type="term" value="C:plasma membrane"/>
    <property type="evidence" value="ECO:0007669"/>
    <property type="project" value="UniProtKB-SubCell"/>
</dbReference>
<dbReference type="KEGG" id="mxa:MXAN_0441"/>
<feature type="compositionally biased region" description="Low complexity" evidence="6">
    <location>
        <begin position="34"/>
        <end position="55"/>
    </location>
</feature>
<evidence type="ECO:0000256" key="2">
    <source>
        <dbReference type="ARBA" id="ARBA00022475"/>
    </source>
</evidence>
<dbReference type="STRING" id="246197.MXAN_0441"/>
<evidence type="ECO:0000313" key="9">
    <source>
        <dbReference type="EMBL" id="ABF88222.1"/>
    </source>
</evidence>
<feature type="domain" description="SSD" evidence="8">
    <location>
        <begin position="479"/>
        <end position="574"/>
    </location>
</feature>
<dbReference type="PROSITE" id="PS50156">
    <property type="entry name" value="SSD"/>
    <property type="match status" value="1"/>
</dbReference>
<dbReference type="EnsemblBacteria" id="ABF88222">
    <property type="protein sequence ID" value="ABF88222"/>
    <property type="gene ID" value="MXAN_0441"/>
</dbReference>
<keyword evidence="10" id="KW-1185">Reference proteome</keyword>
<gene>
    <name evidence="9" type="ordered locus">MXAN_0441</name>
</gene>
<reference evidence="9 10" key="1">
    <citation type="journal article" date="2006" name="Proc. Natl. Acad. Sci. U.S.A.">
        <title>Evolution of sensory complexity recorded in a myxobacterial genome.</title>
        <authorList>
            <person name="Goldman B.S."/>
            <person name="Nierman W.C."/>
            <person name="Kaiser D."/>
            <person name="Slater S.C."/>
            <person name="Durkin A.S."/>
            <person name="Eisen J.A."/>
            <person name="Ronning C.M."/>
            <person name="Barbazuk W.B."/>
            <person name="Blanchard M."/>
            <person name="Field C."/>
            <person name="Halling C."/>
            <person name="Hinkle G."/>
            <person name="Iartchuk O."/>
            <person name="Kim H.S."/>
            <person name="Mackenzie C."/>
            <person name="Madupu R."/>
            <person name="Miller N."/>
            <person name="Shvartsbeyn A."/>
            <person name="Sullivan S.A."/>
            <person name="Vaudin M."/>
            <person name="Wiegand R."/>
            <person name="Kaplan H.B."/>
        </authorList>
    </citation>
    <scope>NUCLEOTIDE SEQUENCE [LARGE SCALE GENOMIC DNA]</scope>
    <source>
        <strain evidence="10">DK1622</strain>
    </source>
</reference>
<dbReference type="InterPro" id="IPR000731">
    <property type="entry name" value="SSD"/>
</dbReference>
<dbReference type="InterPro" id="IPR004869">
    <property type="entry name" value="MMPL_dom"/>
</dbReference>
<sequence>MRGHRAQCALHAPHPPRLARRCRVVRMRFHHRPAATTRGPGPPGRAEGGAASPPSCARMREPVSPGNVATVGVRCRRPRPLVCPPGRDSQQRGWGPSNPSHPPGRRRVGCHKQAGIRSRGALHEAGDSQPYFPPHGINALTLPLARAQGVRRFGQSTDAGVASMSEKRWSERFEGVMGRLAVRNHRKPFQALLLALVLTVLGAYFARTLTLNADFVGLLPKNFPSVQDIEKLRKRFGGQGNVVVVGMGADPEVLKRFADDMAPKLGALSEIRYVSHQRPRSFFDEHSLYYVDVDDLETIQERIDARILWEKQQANPLFVSLVEEDPPSVDFADIEQKYTGRANQRLSGQGDLYYINPTERMVVLMAKPRGSAADLNYSKKVVGQVEDFLAQQDLSKYGPGFKTAVTGTFKKKIDQQRVIVGDLASASTLAMVLLLAYLAFHFRSALSVGLTMAPVMAGLGWTYGFVGLAYGQVNLLTGFLAAVLGGLGVEHGIHLLGRYTTLRSEGMNSEEAVDESFRHTGFSSLIAALVAALTFLSLAMSEFRAFREFGIIAAVGMLVSIFSYVLLLPALLGLATRFGWSPRVQQEGAAGPLSLLARWLPRSYRGVGIVVGVGVLALVSQAYRISFNYDSRTLEDYKQASAVLDQKVNDILGYSQTPVVVLTDSQEMEREVVRQLEARKVARGKESTIDFVGALDDLVPKRQDEKQAILQAISAKLEKLDPERLPEDTRNTLVRALNMAKAKPFTQEALPTSVRHQFESLDGSTGGVVLVYAGGVSLSDGEGTRKFAKEVRGLQMPDGSQVSAAGEALILADILDMVSREGPRILAAAVLSVLVAMWLTLGKLRTALICMLPTLLSVVGLVGLMSLLGLQFNYLNIMVLPVLVGTTVDAGVHLVQRLGERGADFVSVYAETGRAIMGGLLTSAIGFVALILAKHPGLNSIGDLANLGFGINMVIVLLGFPSLLLLVERWRRKHSTSSEEQTEQPAPEA</sequence>
<feature type="transmembrane region" description="Helical" evidence="7">
    <location>
        <begin position="848"/>
        <end position="868"/>
    </location>
</feature>
<feature type="transmembrane region" description="Helical" evidence="7">
    <location>
        <begin position="418"/>
        <end position="440"/>
    </location>
</feature>
<keyword evidence="3 7" id="KW-0812">Transmembrane</keyword>
<dbReference type="HOGENOM" id="CLU_009099_1_1_7"/>
<feature type="transmembrane region" description="Helical" evidence="7">
    <location>
        <begin position="825"/>
        <end position="841"/>
    </location>
</feature>
<evidence type="ECO:0000256" key="7">
    <source>
        <dbReference type="SAM" id="Phobius"/>
    </source>
</evidence>
<evidence type="ECO:0000256" key="6">
    <source>
        <dbReference type="SAM" id="MobiDB-lite"/>
    </source>
</evidence>
<dbReference type="Pfam" id="PF03176">
    <property type="entry name" value="MMPL"/>
    <property type="match status" value="2"/>
</dbReference>
<dbReference type="Proteomes" id="UP000002402">
    <property type="component" value="Chromosome"/>
</dbReference>
<dbReference type="PANTHER" id="PTHR33406">
    <property type="entry name" value="MEMBRANE PROTEIN MJ1562-RELATED"/>
    <property type="match status" value="1"/>
</dbReference>
<dbReference type="eggNOG" id="COG1033">
    <property type="taxonomic scope" value="Bacteria"/>
</dbReference>
<evidence type="ECO:0000256" key="1">
    <source>
        <dbReference type="ARBA" id="ARBA00004651"/>
    </source>
</evidence>
<comment type="subcellular location">
    <subcellularLocation>
        <location evidence="1">Cell membrane</location>
        <topology evidence="1">Multi-pass membrane protein</topology>
    </subcellularLocation>
</comment>
<feature type="transmembrane region" description="Helical" evidence="7">
    <location>
        <begin position="473"/>
        <end position="497"/>
    </location>
</feature>
<evidence type="ECO:0000256" key="3">
    <source>
        <dbReference type="ARBA" id="ARBA00022692"/>
    </source>
</evidence>
<keyword evidence="4 7" id="KW-1133">Transmembrane helix</keyword>
<evidence type="ECO:0000259" key="8">
    <source>
        <dbReference type="PROSITE" id="PS50156"/>
    </source>
</evidence>
<dbReference type="InterPro" id="IPR050545">
    <property type="entry name" value="Mycobact_MmpL"/>
</dbReference>
<feature type="transmembrane region" description="Helical" evidence="7">
    <location>
        <begin position="517"/>
        <end position="539"/>
    </location>
</feature>
<feature type="transmembrane region" description="Helical" evidence="7">
    <location>
        <begin position="551"/>
        <end position="572"/>
    </location>
</feature>
<feature type="transmembrane region" description="Helical" evidence="7">
    <location>
        <begin position="915"/>
        <end position="933"/>
    </location>
</feature>
<feature type="transmembrane region" description="Helical" evidence="7">
    <location>
        <begin position="446"/>
        <end position="466"/>
    </location>
</feature>
<name>Q1DF62_MYXXD</name>
<keyword evidence="2" id="KW-1003">Cell membrane</keyword>
<dbReference type="Gene3D" id="1.20.1640.10">
    <property type="entry name" value="Multidrug efflux transporter AcrB transmembrane domain"/>
    <property type="match status" value="2"/>
</dbReference>
<evidence type="ECO:0000256" key="5">
    <source>
        <dbReference type="ARBA" id="ARBA00023136"/>
    </source>
</evidence>
<evidence type="ECO:0000313" key="10">
    <source>
        <dbReference type="Proteomes" id="UP000002402"/>
    </source>
</evidence>
<dbReference type="AlphaFoldDB" id="Q1DF62"/>
<feature type="region of interest" description="Disordered" evidence="6">
    <location>
        <begin position="31"/>
        <end position="64"/>
    </location>
</feature>
<dbReference type="SUPFAM" id="SSF82866">
    <property type="entry name" value="Multidrug efflux transporter AcrB transmembrane domain"/>
    <property type="match status" value="2"/>
</dbReference>
<protein>
    <submittedName>
        <fullName evidence="9">Membrane protein</fullName>
    </submittedName>
</protein>
<proteinExistence type="predicted"/>